<gene>
    <name evidence="1" type="ORF">B9R14_04675</name>
</gene>
<dbReference type="CDD" id="cd14789">
    <property type="entry name" value="Tiki"/>
    <property type="match status" value="1"/>
</dbReference>
<dbReference type="PANTHER" id="PTHR40590:SF1">
    <property type="entry name" value="CYTOPLASMIC PROTEIN"/>
    <property type="match status" value="1"/>
</dbReference>
<organism evidence="1 2">
    <name type="scientific">Acetivibrio saccincola</name>
    <dbReference type="NCBI Taxonomy" id="1677857"/>
    <lineage>
        <taxon>Bacteria</taxon>
        <taxon>Bacillati</taxon>
        <taxon>Bacillota</taxon>
        <taxon>Clostridia</taxon>
        <taxon>Eubacteriales</taxon>
        <taxon>Oscillospiraceae</taxon>
        <taxon>Acetivibrio</taxon>
    </lineage>
</organism>
<dbReference type="EMBL" id="NEMB01000003">
    <property type="protein sequence ID" value="PQQ66124.1"/>
    <property type="molecule type" value="Genomic_DNA"/>
</dbReference>
<name>A0A2S8R8K8_9FIRM</name>
<dbReference type="Proteomes" id="UP000239720">
    <property type="component" value="Unassembled WGS sequence"/>
</dbReference>
<dbReference type="PANTHER" id="PTHR40590">
    <property type="entry name" value="CYTOPLASMIC PROTEIN-RELATED"/>
    <property type="match status" value="1"/>
</dbReference>
<accession>A0A2S8R8K8</accession>
<protein>
    <recommendedName>
        <fullName evidence="3">TraB family protein</fullName>
    </recommendedName>
</protein>
<proteinExistence type="predicted"/>
<evidence type="ECO:0000313" key="2">
    <source>
        <dbReference type="Proteomes" id="UP000239720"/>
    </source>
</evidence>
<dbReference type="InterPro" id="IPR002816">
    <property type="entry name" value="TraB/PrgY/GumN_fam"/>
</dbReference>
<reference evidence="1 2" key="1">
    <citation type="journal article" date="2018" name="Syst. Appl. Microbiol.">
        <title>Characterization and high-quality draft genome sequence of Herbivorax saccincola A7, an anaerobic, alkaliphilic, thermophilic, cellulolytic, and xylanolytic bacterium.</title>
        <authorList>
            <person name="Aikawa S."/>
            <person name="Baramee S."/>
            <person name="Sermsathanaswadi J."/>
            <person name="Thianheng P."/>
            <person name="Tachaapaikoon C."/>
            <person name="Shikata A."/>
            <person name="Waeonukul R."/>
            <person name="Pason P."/>
            <person name="Ratanakhanokchai K."/>
            <person name="Kosugi A."/>
        </authorList>
    </citation>
    <scope>NUCLEOTIDE SEQUENCE [LARGE SCALE GENOMIC DNA]</scope>
    <source>
        <strain evidence="1 2">A7</strain>
    </source>
</reference>
<sequence>MVEAVYKVIKKAQPDFNFQVDIDLTFEDIDNLSEDLLDMVKYSVSKGILNGRNNKILDLSTACTRQELMVYAKNAYEFVVYEAGLDSKGAFWEVSYNGNTVYLFGSMHYADSSIYPLSKDILNAFEASDILVLEVGPGNREDPSLYMMERGMYQDENTLEQNIPEEVYEMFVETIQPYGIQEEFYNKLKPWYAGFLITGLNMEANSYSAGLGIEMFFTLKAMGTKEITEIEGIKFQADMLDSFSEELQIEFLKWALAEIEEEESIETVDKILESWKNGDAEQLAKLLRGNDDGDNEALKEYNKKMWEERDNNMTKGIPY</sequence>
<dbReference type="Pfam" id="PF01963">
    <property type="entry name" value="TraB_PrgY_gumN"/>
    <property type="match status" value="1"/>
</dbReference>
<evidence type="ECO:0000313" key="1">
    <source>
        <dbReference type="EMBL" id="PQQ66124.1"/>
    </source>
</evidence>
<dbReference type="AlphaFoldDB" id="A0A2S8R8K8"/>
<dbReference type="OrthoDB" id="357294at2"/>
<dbReference type="InterPro" id="IPR047111">
    <property type="entry name" value="YbaP-like"/>
</dbReference>
<comment type="caution">
    <text evidence="1">The sequence shown here is derived from an EMBL/GenBank/DDBJ whole genome shotgun (WGS) entry which is preliminary data.</text>
</comment>
<evidence type="ECO:0008006" key="3">
    <source>
        <dbReference type="Google" id="ProtNLM"/>
    </source>
</evidence>